<feature type="chain" id="PRO_5016350739" evidence="2">
    <location>
        <begin position="29"/>
        <end position="115"/>
    </location>
</feature>
<sequence length="115" mass="13061">MVQYIARPAVLLRLLLILAVSFSLTATAFGQADIPDSGREQLGFHHLDRKFIPQQRTTATLTLPLAEWRQVHHGGTFRADVAMLILGFMAVFSPVIYKFLLRLLLYPLNYTSQYV</sequence>
<evidence type="ECO:0000256" key="1">
    <source>
        <dbReference type="SAM" id="Phobius"/>
    </source>
</evidence>
<keyword evidence="2" id="KW-0732">Signal</keyword>
<dbReference type="EMBL" id="CP021780">
    <property type="protein sequence ID" value="ASA21065.1"/>
    <property type="molecule type" value="Genomic_DNA"/>
</dbReference>
<organism evidence="3 4">
    <name type="scientific">Paenibacillus donghaensis</name>
    <dbReference type="NCBI Taxonomy" id="414771"/>
    <lineage>
        <taxon>Bacteria</taxon>
        <taxon>Bacillati</taxon>
        <taxon>Bacillota</taxon>
        <taxon>Bacilli</taxon>
        <taxon>Bacillales</taxon>
        <taxon>Paenibacillaceae</taxon>
        <taxon>Paenibacillus</taxon>
    </lineage>
</organism>
<keyword evidence="1" id="KW-1133">Transmembrane helix</keyword>
<evidence type="ECO:0000313" key="4">
    <source>
        <dbReference type="Proteomes" id="UP000249890"/>
    </source>
</evidence>
<keyword evidence="4" id="KW-1185">Reference proteome</keyword>
<dbReference type="KEGG" id="pdh:B9T62_09865"/>
<protein>
    <submittedName>
        <fullName evidence="3">Uncharacterized protein</fullName>
    </submittedName>
</protein>
<keyword evidence="1" id="KW-0812">Transmembrane</keyword>
<dbReference type="Proteomes" id="UP000249890">
    <property type="component" value="Chromosome"/>
</dbReference>
<gene>
    <name evidence="3" type="ORF">B9T62_09865</name>
</gene>
<dbReference type="AlphaFoldDB" id="A0A2Z2KBL5"/>
<feature type="transmembrane region" description="Helical" evidence="1">
    <location>
        <begin position="81"/>
        <end position="100"/>
    </location>
</feature>
<reference evidence="3 4" key="1">
    <citation type="submission" date="2017-06" db="EMBL/GenBank/DDBJ databases">
        <title>Complete genome sequence of Paenibacillus donghaensis KCTC 13049T isolated from East Sea sediment, South Korea.</title>
        <authorList>
            <person name="Jung B.K."/>
            <person name="Hong S.-J."/>
            <person name="Shin J.-H."/>
        </authorList>
    </citation>
    <scope>NUCLEOTIDE SEQUENCE [LARGE SCALE GENOMIC DNA]</scope>
    <source>
        <strain evidence="3 4">KCTC 13049</strain>
    </source>
</reference>
<evidence type="ECO:0000313" key="3">
    <source>
        <dbReference type="EMBL" id="ASA21065.1"/>
    </source>
</evidence>
<proteinExistence type="predicted"/>
<keyword evidence="1" id="KW-0472">Membrane</keyword>
<accession>A0A2Z2KBL5</accession>
<feature type="signal peptide" evidence="2">
    <location>
        <begin position="1"/>
        <end position="28"/>
    </location>
</feature>
<dbReference type="RefSeq" id="WP_087915078.1">
    <property type="nucleotide sequence ID" value="NZ_CP021780.1"/>
</dbReference>
<name>A0A2Z2KBL5_9BACL</name>
<evidence type="ECO:0000256" key="2">
    <source>
        <dbReference type="SAM" id="SignalP"/>
    </source>
</evidence>